<name>A0ABV7KYD6_9PROT</name>
<reference evidence="5" key="1">
    <citation type="journal article" date="2019" name="Int. J. Syst. Evol. Microbiol.">
        <title>The Global Catalogue of Microorganisms (GCM) 10K type strain sequencing project: providing services to taxonomists for standard genome sequencing and annotation.</title>
        <authorList>
            <consortium name="The Broad Institute Genomics Platform"/>
            <consortium name="The Broad Institute Genome Sequencing Center for Infectious Disease"/>
            <person name="Wu L."/>
            <person name="Ma J."/>
        </authorList>
    </citation>
    <scope>NUCLEOTIDE SEQUENCE [LARGE SCALE GENOMIC DNA]</scope>
    <source>
        <strain evidence="5">KCTC 42964</strain>
    </source>
</reference>
<keyword evidence="5" id="KW-1185">Reference proteome</keyword>
<feature type="compositionally biased region" description="Basic and acidic residues" evidence="1">
    <location>
        <begin position="302"/>
        <end position="322"/>
    </location>
</feature>
<dbReference type="PROSITE" id="PS51782">
    <property type="entry name" value="LYSM"/>
    <property type="match status" value="1"/>
</dbReference>
<dbReference type="Pfam" id="PF01476">
    <property type="entry name" value="LysM"/>
    <property type="match status" value="1"/>
</dbReference>
<keyword evidence="2" id="KW-1133">Transmembrane helix</keyword>
<feature type="transmembrane region" description="Helical" evidence="2">
    <location>
        <begin position="7"/>
        <end position="25"/>
    </location>
</feature>
<sequence>MNRSRVIIAVGIVVLILIGLFAWLGGDDPAESPVAGRPQEAGQDSTTAASSDTASPAETGAATGTTTDGQVGTDVDGESGGEGREAAEAAPDETAAPQAAAVESGGETTAARPVATSPETNGPESAGPESATNSGNASDRSATASTADDSGIASRAPSSGADAASGQVAEVTEAPDAGTRPAAADAGGDGSTGGMGSGTVAEMQPPRRDAPAEQAQSTTQPAEETPASGTTAVPKPEADEQPAAGEREVAALPPERTAPERQSPDRQPAAQQSAGQQSAGQQSAGQQSAGQQSAGQPPPTADEPRAGDDRPSGSRDARDDAGRPAGETPEQTTALEHRTREGTGSATSDTSGTRAGPSDQVSGAVGAPLPSFDIVRISQDCRAVIAGRAMPRAVVEVSLGEDLLGQVTADRRGEWVLIPDQPLRPGPGEMRLSVTPQDGPSVTGREGVIVSVPDCGGGEGEGQEIIAVRTDDRDSRPSRVLQLPGMSGPGGDLRLDAVDYDEAGKLILSGRAEPSTRVNIYANNAPVGQVRTDDEGRWSLLVDDKVPLGPQTLRLDQVGARGTVKSRVEFPFSRASFSDLDLNDRNVIVQPGNSLWRIARRVYGEGLRYTVIYKANAEQIRDPDLIYPGQIFSLPGEGGEGEAASRG</sequence>
<proteinExistence type="predicted"/>
<evidence type="ECO:0000313" key="4">
    <source>
        <dbReference type="EMBL" id="MFC3227408.1"/>
    </source>
</evidence>
<keyword evidence="2" id="KW-0812">Transmembrane</keyword>
<feature type="compositionally biased region" description="Gly residues" evidence="1">
    <location>
        <begin position="187"/>
        <end position="197"/>
    </location>
</feature>
<evidence type="ECO:0000256" key="2">
    <source>
        <dbReference type="SAM" id="Phobius"/>
    </source>
</evidence>
<evidence type="ECO:0000259" key="3">
    <source>
        <dbReference type="PROSITE" id="PS51782"/>
    </source>
</evidence>
<dbReference type="PANTHER" id="PTHR34700:SF4">
    <property type="entry name" value="PHAGE-LIKE ELEMENT PBSX PROTEIN XKDP"/>
    <property type="match status" value="1"/>
</dbReference>
<dbReference type="InterPro" id="IPR036779">
    <property type="entry name" value="LysM_dom_sf"/>
</dbReference>
<feature type="compositionally biased region" description="Low complexity" evidence="1">
    <location>
        <begin position="342"/>
        <end position="356"/>
    </location>
</feature>
<dbReference type="PANTHER" id="PTHR34700">
    <property type="entry name" value="POTASSIUM BINDING PROTEIN KBP"/>
    <property type="match status" value="1"/>
</dbReference>
<feature type="compositionally biased region" description="Low complexity" evidence="1">
    <location>
        <begin position="88"/>
        <end position="103"/>
    </location>
</feature>
<feature type="compositionally biased region" description="Low complexity" evidence="1">
    <location>
        <begin position="45"/>
        <end position="74"/>
    </location>
</feature>
<gene>
    <name evidence="4" type="ORF">ACFOGJ_09215</name>
</gene>
<dbReference type="EMBL" id="JBHRTR010000023">
    <property type="protein sequence ID" value="MFC3227408.1"/>
    <property type="molecule type" value="Genomic_DNA"/>
</dbReference>
<feature type="compositionally biased region" description="Low complexity" evidence="1">
    <location>
        <begin position="267"/>
        <end position="295"/>
    </location>
</feature>
<dbReference type="Proteomes" id="UP001595528">
    <property type="component" value="Unassembled WGS sequence"/>
</dbReference>
<dbReference type="Gene3D" id="3.10.350.10">
    <property type="entry name" value="LysM domain"/>
    <property type="match status" value="1"/>
</dbReference>
<evidence type="ECO:0000313" key="5">
    <source>
        <dbReference type="Proteomes" id="UP001595528"/>
    </source>
</evidence>
<keyword evidence="2" id="KW-0472">Membrane</keyword>
<feature type="region of interest" description="Disordered" evidence="1">
    <location>
        <begin position="31"/>
        <end position="364"/>
    </location>
</feature>
<organism evidence="4 5">
    <name type="scientific">Marinibaculum pumilum</name>
    <dbReference type="NCBI Taxonomy" id="1766165"/>
    <lineage>
        <taxon>Bacteria</taxon>
        <taxon>Pseudomonadati</taxon>
        <taxon>Pseudomonadota</taxon>
        <taxon>Alphaproteobacteria</taxon>
        <taxon>Rhodospirillales</taxon>
        <taxon>Rhodospirillaceae</taxon>
        <taxon>Marinibaculum</taxon>
    </lineage>
</organism>
<feature type="compositionally biased region" description="Low complexity" evidence="1">
    <location>
        <begin position="137"/>
        <end position="154"/>
    </location>
</feature>
<accession>A0ABV7KYD6</accession>
<comment type="caution">
    <text evidence="4">The sequence shown here is derived from an EMBL/GenBank/DDBJ whole genome shotgun (WGS) entry which is preliminary data.</text>
</comment>
<evidence type="ECO:0000256" key="1">
    <source>
        <dbReference type="SAM" id="MobiDB-lite"/>
    </source>
</evidence>
<dbReference type="CDD" id="cd00118">
    <property type="entry name" value="LysM"/>
    <property type="match status" value="1"/>
</dbReference>
<dbReference type="InterPro" id="IPR018392">
    <property type="entry name" value="LysM"/>
</dbReference>
<dbReference type="InterPro" id="IPR052196">
    <property type="entry name" value="Bact_Kbp"/>
</dbReference>
<feature type="domain" description="LysM" evidence="3">
    <location>
        <begin position="585"/>
        <end position="634"/>
    </location>
</feature>
<dbReference type="RefSeq" id="WP_379899576.1">
    <property type="nucleotide sequence ID" value="NZ_JBHRTR010000023.1"/>
</dbReference>
<dbReference type="SMART" id="SM00257">
    <property type="entry name" value="LysM"/>
    <property type="match status" value="1"/>
</dbReference>
<feature type="compositionally biased region" description="Low complexity" evidence="1">
    <location>
        <begin position="174"/>
        <end position="186"/>
    </location>
</feature>
<feature type="compositionally biased region" description="Polar residues" evidence="1">
    <location>
        <begin position="214"/>
        <end position="231"/>
    </location>
</feature>
<protein>
    <submittedName>
        <fullName evidence="4">LysM peptidoglycan-binding domain-containing protein</fullName>
    </submittedName>
</protein>